<evidence type="ECO:0000256" key="2">
    <source>
        <dbReference type="ARBA" id="ARBA00022525"/>
    </source>
</evidence>
<dbReference type="EMBL" id="JAAXPO010000003">
    <property type="protein sequence ID" value="NKZ18148.1"/>
    <property type="molecule type" value="Genomic_DNA"/>
</dbReference>
<comment type="caution">
    <text evidence="10">The sequence shown here is derived from an EMBL/GenBank/DDBJ whole genome shotgun (WGS) entry which is preliminary data.</text>
</comment>
<dbReference type="Gene3D" id="2.60.40.740">
    <property type="match status" value="1"/>
</dbReference>
<evidence type="ECO:0000259" key="8">
    <source>
        <dbReference type="Pfam" id="PF16555"/>
    </source>
</evidence>
<evidence type="ECO:0000259" key="7">
    <source>
        <dbReference type="Pfam" id="PF00746"/>
    </source>
</evidence>
<gene>
    <name evidence="10" type="ORF">HF966_03045</name>
</gene>
<dbReference type="NCBIfam" id="TIGR04226">
    <property type="entry name" value="RrgB_K2N_iso_D2"/>
    <property type="match status" value="1"/>
</dbReference>
<dbReference type="InterPro" id="IPR013783">
    <property type="entry name" value="Ig-like_fold"/>
</dbReference>
<dbReference type="RefSeq" id="WP_168676186.1">
    <property type="nucleotide sequence ID" value="NZ_BPKV01000004.1"/>
</dbReference>
<dbReference type="Pfam" id="PF17802">
    <property type="entry name" value="SpaA"/>
    <property type="match status" value="1"/>
</dbReference>
<feature type="signal peptide" evidence="6">
    <location>
        <begin position="1"/>
        <end position="31"/>
    </location>
</feature>
<proteinExistence type="predicted"/>
<evidence type="ECO:0000313" key="11">
    <source>
        <dbReference type="Proteomes" id="UP000590460"/>
    </source>
</evidence>
<evidence type="ECO:0000259" key="9">
    <source>
        <dbReference type="Pfam" id="PF17802"/>
    </source>
</evidence>
<feature type="transmembrane region" description="Helical" evidence="5">
    <location>
        <begin position="478"/>
        <end position="498"/>
    </location>
</feature>
<dbReference type="NCBIfam" id="NF033902">
    <property type="entry name" value="iso_D2_wall_anc"/>
    <property type="match status" value="1"/>
</dbReference>
<keyword evidence="4" id="KW-0572">Peptidoglycan-anchor</keyword>
<dbReference type="AlphaFoldDB" id="A0A846ZBI3"/>
<protein>
    <submittedName>
        <fullName evidence="10">SpaH/EbpB family LPXTG-anchored major pilin</fullName>
    </submittedName>
</protein>
<feature type="domain" description="Gram-positive pilin subunit D1 N-terminal" evidence="8">
    <location>
        <begin position="36"/>
        <end position="188"/>
    </location>
</feature>
<name>A0A846ZBI3_9LACO</name>
<keyword evidence="5" id="KW-0812">Transmembrane</keyword>
<dbReference type="InterPro" id="IPR019931">
    <property type="entry name" value="LPXTG_anchor"/>
</dbReference>
<dbReference type="InterPro" id="IPR041033">
    <property type="entry name" value="SpaA_PFL_dom_1"/>
</dbReference>
<evidence type="ECO:0000256" key="3">
    <source>
        <dbReference type="ARBA" id="ARBA00022729"/>
    </source>
</evidence>
<reference evidence="10 11" key="1">
    <citation type="submission" date="2020-04" db="EMBL/GenBank/DDBJ databases">
        <title>MicrobeNet Type strains.</title>
        <authorList>
            <person name="Nicholson A.C."/>
        </authorList>
    </citation>
    <scope>NUCLEOTIDE SEQUENCE [LARGE SCALE GENOMIC DNA]</scope>
    <source>
        <strain evidence="10 11">CCUG 54536</strain>
    </source>
</reference>
<feature type="domain" description="SpaA-like prealbumin fold" evidence="9">
    <location>
        <begin position="352"/>
        <end position="458"/>
    </location>
</feature>
<dbReference type="Gene3D" id="2.60.40.10">
    <property type="entry name" value="Immunoglobulins"/>
    <property type="match status" value="2"/>
</dbReference>
<evidence type="ECO:0000256" key="4">
    <source>
        <dbReference type="ARBA" id="ARBA00023088"/>
    </source>
</evidence>
<dbReference type="InterPro" id="IPR026466">
    <property type="entry name" value="Fim_isopep_form_D2_dom"/>
</dbReference>
<dbReference type="Proteomes" id="UP000590460">
    <property type="component" value="Unassembled WGS sequence"/>
</dbReference>
<dbReference type="NCBIfam" id="TIGR01167">
    <property type="entry name" value="LPXTG_anchor"/>
    <property type="match status" value="1"/>
</dbReference>
<organism evidence="10 11">
    <name type="scientific">Leuconostoc holzapfelii</name>
    <dbReference type="NCBI Taxonomy" id="434464"/>
    <lineage>
        <taxon>Bacteria</taxon>
        <taxon>Bacillati</taxon>
        <taxon>Bacillota</taxon>
        <taxon>Bacilli</taxon>
        <taxon>Lactobacillales</taxon>
        <taxon>Lactobacillaceae</taxon>
        <taxon>Leuconostoc</taxon>
    </lineage>
</organism>
<dbReference type="InterPro" id="IPR032364">
    <property type="entry name" value="GramPos_pilinD1_N"/>
</dbReference>
<evidence type="ECO:0000256" key="5">
    <source>
        <dbReference type="SAM" id="Phobius"/>
    </source>
</evidence>
<evidence type="ECO:0000313" key="10">
    <source>
        <dbReference type="EMBL" id="NKZ18148.1"/>
    </source>
</evidence>
<dbReference type="Pfam" id="PF16555">
    <property type="entry name" value="GramPos_pilinD1"/>
    <property type="match status" value="1"/>
</dbReference>
<keyword evidence="2" id="KW-0964">Secreted</keyword>
<dbReference type="Pfam" id="PF00746">
    <property type="entry name" value="Gram_pos_anchor"/>
    <property type="match status" value="1"/>
</dbReference>
<keyword evidence="3 6" id="KW-0732">Signal</keyword>
<keyword evidence="5" id="KW-1133">Transmembrane helix</keyword>
<evidence type="ECO:0000256" key="1">
    <source>
        <dbReference type="ARBA" id="ARBA00022512"/>
    </source>
</evidence>
<dbReference type="InterPro" id="IPR048052">
    <property type="entry name" value="FM1-like"/>
</dbReference>
<evidence type="ECO:0000256" key="6">
    <source>
        <dbReference type="SAM" id="SignalP"/>
    </source>
</evidence>
<feature type="chain" id="PRO_5032562298" evidence="6">
    <location>
        <begin position="32"/>
        <end position="504"/>
    </location>
</feature>
<feature type="domain" description="Gram-positive cocci surface proteins LPxTG" evidence="7">
    <location>
        <begin position="465"/>
        <end position="501"/>
    </location>
</feature>
<accession>A0A846ZBI3</accession>
<keyword evidence="1" id="KW-0134">Cell wall</keyword>
<sequence>MKSSIWSKLAHIGLLLPILIATVFSAMPVFADTTPNTVNVTLHKRVFDTGQVPAAKENSGVVDNDFGGAPLANVTFTAYDVTAQYLRLRQAGQTAQNAVATVQHDALTAVPSYATKLSDGTTGNDGNVTFANLAAKDGDKDKVYLFLETNSPTNITQRATPIVLALPVYQPGSDSQVNTDIHVYPKNEQTNAISKDLTTQSKSDLTVKLADGTSVYNATIGQTFSYQLQVAVPWNIHDKATFNVVDTPNLGIDDAASTVKINGLEQGTDYQIVATDATTTNGKGFKITFNTESANVQATAGKQLNITYDAVLTKAAVVDKGLNNTATLTIGNGSAITTTPVTGPEIYTGGASFVKVDKQSQAKLAGAVFQLVKLDSQGNIVSYANQAADGSYQWGTSANKATAFTTDSQGMLKLQGLTYSAKLPNNQRYALLETQAPTGYARLAKPVAFNVTKGSYANDQTISIENTKKGLLPATGGAGIYVFLGLGLVLMAGAAWWYKKHQVA</sequence>
<keyword evidence="5" id="KW-0472">Membrane</keyword>